<dbReference type="RefSeq" id="WP_175324868.1">
    <property type="nucleotide sequence ID" value="NZ_BAAAWP010000001.1"/>
</dbReference>
<dbReference type="SMART" id="SM00640">
    <property type="entry name" value="Glyco_32"/>
    <property type="match status" value="1"/>
</dbReference>
<comment type="caution">
    <text evidence="6">The sequence shown here is derived from an EMBL/GenBank/DDBJ whole genome shotgun (WGS) entry which is preliminary data.</text>
</comment>
<dbReference type="PANTHER" id="PTHR43101:SF1">
    <property type="entry name" value="BETA-FRUCTOSIDASE"/>
    <property type="match status" value="1"/>
</dbReference>
<dbReference type="Proteomes" id="UP000539146">
    <property type="component" value="Unassembled WGS sequence"/>
</dbReference>
<dbReference type="AlphaFoldDB" id="A0A850DN65"/>
<evidence type="ECO:0000259" key="5">
    <source>
        <dbReference type="Pfam" id="PF00251"/>
    </source>
</evidence>
<dbReference type="EMBL" id="JABMCG010000046">
    <property type="protein sequence ID" value="NUU26634.1"/>
    <property type="molecule type" value="Genomic_DNA"/>
</dbReference>
<protein>
    <recommendedName>
        <fullName evidence="2">beta-fructofuranosidase</fullName>
        <ecNumber evidence="2">3.2.1.26</ecNumber>
    </recommendedName>
</protein>
<evidence type="ECO:0000256" key="3">
    <source>
        <dbReference type="ARBA" id="ARBA00022801"/>
    </source>
</evidence>
<dbReference type="GO" id="GO:0005975">
    <property type="term" value="P:carbohydrate metabolic process"/>
    <property type="evidence" value="ECO:0007669"/>
    <property type="project" value="InterPro"/>
</dbReference>
<evidence type="ECO:0000256" key="2">
    <source>
        <dbReference type="ARBA" id="ARBA00012758"/>
    </source>
</evidence>
<evidence type="ECO:0000313" key="7">
    <source>
        <dbReference type="Proteomes" id="UP000539146"/>
    </source>
</evidence>
<feature type="domain" description="Glycosyl hydrolase family 32 N-terminal" evidence="5">
    <location>
        <begin position="20"/>
        <end position="227"/>
    </location>
</feature>
<dbReference type="InterPro" id="IPR013148">
    <property type="entry name" value="Glyco_hydro_32_N"/>
</dbReference>
<evidence type="ECO:0000313" key="6">
    <source>
        <dbReference type="EMBL" id="NUU26634.1"/>
    </source>
</evidence>
<evidence type="ECO:0000256" key="1">
    <source>
        <dbReference type="ARBA" id="ARBA00009902"/>
    </source>
</evidence>
<keyword evidence="3 6" id="KW-0378">Hydrolase</keyword>
<dbReference type="CDD" id="cd18609">
    <property type="entry name" value="GH32-like"/>
    <property type="match status" value="1"/>
</dbReference>
<gene>
    <name evidence="6" type="ORF">HP467_00685</name>
</gene>
<evidence type="ECO:0000256" key="4">
    <source>
        <dbReference type="ARBA" id="ARBA00023295"/>
    </source>
</evidence>
<comment type="similarity">
    <text evidence="1">Belongs to the glycosyl hydrolase 32 family.</text>
</comment>
<organism evidence="6 7">
    <name type="scientific">Curtobacterium citreum</name>
    <dbReference type="NCBI Taxonomy" id="2036"/>
    <lineage>
        <taxon>Bacteria</taxon>
        <taxon>Bacillati</taxon>
        <taxon>Actinomycetota</taxon>
        <taxon>Actinomycetes</taxon>
        <taxon>Micrococcales</taxon>
        <taxon>Microbacteriaceae</taxon>
        <taxon>Curtobacterium</taxon>
    </lineage>
</organism>
<dbReference type="Pfam" id="PF00251">
    <property type="entry name" value="Glyco_hydro_32N"/>
    <property type="match status" value="1"/>
</dbReference>
<dbReference type="InterPro" id="IPR023296">
    <property type="entry name" value="Glyco_hydro_beta-prop_sf"/>
</dbReference>
<dbReference type="InterPro" id="IPR001362">
    <property type="entry name" value="Glyco_hydro_32"/>
</dbReference>
<reference evidence="6 7" key="1">
    <citation type="submission" date="2020-05" db="EMBL/GenBank/DDBJ databases">
        <title>Genome Sequencing of Type Strains.</title>
        <authorList>
            <person name="Lemaire J.F."/>
            <person name="Inderbitzin P."/>
            <person name="Gregorio O.A."/>
            <person name="Collins S.B."/>
            <person name="Wespe N."/>
            <person name="Knight-Connoni V."/>
        </authorList>
    </citation>
    <scope>NUCLEOTIDE SEQUENCE [LARGE SCALE GENOMIC DNA]</scope>
    <source>
        <strain evidence="6 7">DSM 20512</strain>
    </source>
</reference>
<keyword evidence="4" id="KW-0326">Glycosidase</keyword>
<sequence>MLRVPDHWVWDFWFADDGARHHVFFLQAPTALGDEGRRHRAARIGHAVSDDLVHWEPAEQPFGPGSGDDHDATTTWTGSVVRGDDGLWRMFYTGTRFLADEPDHTNVETVGVAVSEDLRTWVKRPGPVTRADARWYETLGAAPDADGAVFREEAWRDPWVFRDPAGDGWHMLVTARTNSGPLDERGVIGHAVSTDLEHWEVRPPLSSPGSGFVHLEVPQVVQVQGHWFLLFSCPAEALSPAHPAADTTPGTWAMPIDDPTGPFDVTRAVPLTDATRYSGRLVQRRDGSWALVTFENGAPGEPLPGVLTDPVDVDVVDGQLVLRATTSAGAAAR</sequence>
<dbReference type="InterPro" id="IPR051214">
    <property type="entry name" value="GH32_Enzymes"/>
</dbReference>
<dbReference type="PANTHER" id="PTHR43101">
    <property type="entry name" value="BETA-FRUCTOSIDASE"/>
    <property type="match status" value="1"/>
</dbReference>
<dbReference type="SUPFAM" id="SSF75005">
    <property type="entry name" value="Arabinanase/levansucrase/invertase"/>
    <property type="match status" value="1"/>
</dbReference>
<dbReference type="GO" id="GO:0004564">
    <property type="term" value="F:beta-fructofuranosidase activity"/>
    <property type="evidence" value="ECO:0007669"/>
    <property type="project" value="UniProtKB-EC"/>
</dbReference>
<proteinExistence type="inferred from homology"/>
<accession>A0A850DN65</accession>
<dbReference type="Gene3D" id="2.115.10.20">
    <property type="entry name" value="Glycosyl hydrolase domain, family 43"/>
    <property type="match status" value="1"/>
</dbReference>
<name>A0A850DN65_9MICO</name>
<dbReference type="EC" id="3.2.1.26" evidence="2"/>